<proteinExistence type="inferred from homology"/>
<gene>
    <name evidence="9" type="ORF">NH26_20910</name>
</gene>
<keyword evidence="5" id="KW-0998">Cell outer membrane</keyword>
<dbReference type="RefSeq" id="WP_044229084.1">
    <property type="nucleotide sequence ID" value="NZ_JRYR02000002.1"/>
</dbReference>
<accession>A0A1S1YSR5</accession>
<dbReference type="PROSITE" id="PS51257">
    <property type="entry name" value="PROKAR_LIPOPROTEIN"/>
    <property type="match status" value="1"/>
</dbReference>
<keyword evidence="3 6" id="KW-0732">Signal</keyword>
<feature type="domain" description="SusD-like N-terminal" evidence="8">
    <location>
        <begin position="93"/>
        <end position="213"/>
    </location>
</feature>
<evidence type="ECO:0008006" key="11">
    <source>
        <dbReference type="Google" id="ProtNLM"/>
    </source>
</evidence>
<evidence type="ECO:0000256" key="2">
    <source>
        <dbReference type="ARBA" id="ARBA00006275"/>
    </source>
</evidence>
<comment type="caution">
    <text evidence="9">The sequence shown here is derived from an EMBL/GenBank/DDBJ whole genome shotgun (WGS) entry which is preliminary data.</text>
</comment>
<evidence type="ECO:0000256" key="5">
    <source>
        <dbReference type="ARBA" id="ARBA00023237"/>
    </source>
</evidence>
<dbReference type="Pfam" id="PF14322">
    <property type="entry name" value="SusD-like_3"/>
    <property type="match status" value="1"/>
</dbReference>
<evidence type="ECO:0000256" key="3">
    <source>
        <dbReference type="ARBA" id="ARBA00022729"/>
    </source>
</evidence>
<evidence type="ECO:0000256" key="1">
    <source>
        <dbReference type="ARBA" id="ARBA00004442"/>
    </source>
</evidence>
<dbReference type="InterPro" id="IPR011990">
    <property type="entry name" value="TPR-like_helical_dom_sf"/>
</dbReference>
<keyword evidence="10" id="KW-1185">Reference proteome</keyword>
<dbReference type="OrthoDB" id="636214at2"/>
<evidence type="ECO:0000313" key="9">
    <source>
        <dbReference type="EMBL" id="OHX64071.1"/>
    </source>
</evidence>
<dbReference type="EMBL" id="JRYR02000002">
    <property type="protein sequence ID" value="OHX64071.1"/>
    <property type="molecule type" value="Genomic_DNA"/>
</dbReference>
<feature type="domain" description="RagB/SusD" evidence="7">
    <location>
        <begin position="259"/>
        <end position="522"/>
    </location>
</feature>
<organism evidence="9 10">
    <name type="scientific">Flammeovirga pacifica</name>
    <dbReference type="NCBI Taxonomy" id="915059"/>
    <lineage>
        <taxon>Bacteria</taxon>
        <taxon>Pseudomonadati</taxon>
        <taxon>Bacteroidota</taxon>
        <taxon>Cytophagia</taxon>
        <taxon>Cytophagales</taxon>
        <taxon>Flammeovirgaceae</taxon>
        <taxon>Flammeovirga</taxon>
    </lineage>
</organism>
<protein>
    <recommendedName>
        <fullName evidence="11">RagB/SusD family nutrient uptake outer membrane protein</fullName>
    </recommendedName>
</protein>
<name>A0A1S1YSR5_FLAPC</name>
<evidence type="ECO:0000256" key="6">
    <source>
        <dbReference type="SAM" id="SignalP"/>
    </source>
</evidence>
<dbReference type="CDD" id="cd08977">
    <property type="entry name" value="SusD"/>
    <property type="match status" value="1"/>
</dbReference>
<dbReference type="AlphaFoldDB" id="A0A1S1YSR5"/>
<dbReference type="Proteomes" id="UP000179797">
    <property type="component" value="Unassembled WGS sequence"/>
</dbReference>
<dbReference type="SUPFAM" id="SSF48452">
    <property type="entry name" value="TPR-like"/>
    <property type="match status" value="1"/>
</dbReference>
<feature type="chain" id="PRO_5010192958" description="RagB/SusD family nutrient uptake outer membrane protein" evidence="6">
    <location>
        <begin position="22"/>
        <end position="522"/>
    </location>
</feature>
<evidence type="ECO:0000256" key="4">
    <source>
        <dbReference type="ARBA" id="ARBA00023136"/>
    </source>
</evidence>
<dbReference type="Pfam" id="PF07980">
    <property type="entry name" value="SusD_RagB"/>
    <property type="match status" value="1"/>
</dbReference>
<dbReference type="Gene3D" id="1.25.40.390">
    <property type="match status" value="1"/>
</dbReference>
<keyword evidence="4" id="KW-0472">Membrane</keyword>
<comment type="subcellular location">
    <subcellularLocation>
        <location evidence="1">Cell outer membrane</location>
    </subcellularLocation>
</comment>
<dbReference type="InterPro" id="IPR033985">
    <property type="entry name" value="SusD-like_N"/>
</dbReference>
<evidence type="ECO:0000313" key="10">
    <source>
        <dbReference type="Proteomes" id="UP000179797"/>
    </source>
</evidence>
<evidence type="ECO:0000259" key="7">
    <source>
        <dbReference type="Pfam" id="PF07980"/>
    </source>
</evidence>
<dbReference type="STRING" id="915059.NH26_20910"/>
<feature type="signal peptide" evidence="6">
    <location>
        <begin position="1"/>
        <end position="21"/>
    </location>
</feature>
<evidence type="ECO:0000259" key="8">
    <source>
        <dbReference type="Pfam" id="PF14322"/>
    </source>
</evidence>
<dbReference type="InterPro" id="IPR012944">
    <property type="entry name" value="SusD_RagB_dom"/>
</dbReference>
<sequence>MKNKLIIFLSFVLFATTSCLKEDPPFLNDENLFDTDAGVQTAVNGIYSSIAGFTYYSSDFIQLTDYHSGSFMSGRNVDFNGIAALNPLPNLTFVENVWGASYQAINRANETIAGVAKHQKEPSDAVLNELGQTYFIRGLVYYNLVRLYGGVPIRTGKLDIDELHVARATEEEVYNQVISDLTMADSLLYEKEAQTIGRPAKAAANMLLAKVYMTLAGEDSNSEYWAMARDEALKVYGQYMLMPDYQQLWIEGTRNNNMESIFEIQYSMANSGNIIRLHTPSNAFYGNSWGRILINPEYVDTNTDKIELGAFDQNDPRFEASIMYLYQKYNNDGSENGEQKIYPIAKRNNQNSSYPLVAKYWINDHTKTTPYSDANFTVMRYAELLLMLGEIENELGNTGQAEQYVNEVLTRARNSTHGDGVYPENWSGLTQEDFRRKIMNEYRYELLGEGGDWFRNRRRGLQTFQNDVINFHNDFVITDGEGEVKGYDIFYENAERAMLFPIPATEINTNQFIGTEHQNPGY</sequence>
<dbReference type="GO" id="GO:0009279">
    <property type="term" value="C:cell outer membrane"/>
    <property type="evidence" value="ECO:0007669"/>
    <property type="project" value="UniProtKB-SubCell"/>
</dbReference>
<comment type="similarity">
    <text evidence="2">Belongs to the SusD family.</text>
</comment>
<reference evidence="9 10" key="1">
    <citation type="journal article" date="2012" name="Int. J. Syst. Evol. Microbiol.">
        <title>Flammeovirga pacifica sp. nov., isolated from deep-sea sediment.</title>
        <authorList>
            <person name="Xu H."/>
            <person name="Fu Y."/>
            <person name="Yang N."/>
            <person name="Ding Z."/>
            <person name="Lai Q."/>
            <person name="Zeng R."/>
        </authorList>
    </citation>
    <scope>NUCLEOTIDE SEQUENCE [LARGE SCALE GENOMIC DNA]</scope>
    <source>
        <strain evidence="10">DSM 24597 / LMG 26175 / WPAGA1</strain>
    </source>
</reference>